<gene>
    <name evidence="2" type="ORF">EI293_03535</name>
</gene>
<dbReference type="AlphaFoldDB" id="A0A428KIH7"/>
<reference evidence="2 3" key="1">
    <citation type="submission" date="2018-12" db="EMBL/GenBank/DDBJ databases">
        <authorList>
            <person name="Feng G."/>
            <person name="Zhu H."/>
        </authorList>
    </citation>
    <scope>NUCLEOTIDE SEQUENCE [LARGE SCALE GENOMIC DNA]</scope>
    <source>
        <strain evidence="2 3">LMG 26000</strain>
    </source>
</reference>
<dbReference type="Proteomes" id="UP000270291">
    <property type="component" value="Unassembled WGS sequence"/>
</dbReference>
<accession>A0A428KIH7</accession>
<dbReference type="EMBL" id="RWIU01000001">
    <property type="protein sequence ID" value="RSK46252.1"/>
    <property type="molecule type" value="Genomic_DNA"/>
</dbReference>
<evidence type="ECO:0000256" key="1">
    <source>
        <dbReference type="SAM" id="SignalP"/>
    </source>
</evidence>
<keyword evidence="3" id="KW-1185">Reference proteome</keyword>
<name>A0A428KIH7_9BACT</name>
<keyword evidence="2" id="KW-0645">Protease</keyword>
<sequence length="114" mass="11971">MRARYILLAGSLLAATTASAQTRPDSVVCTGRVLNPASVPLAGASVLLKGTVVATSTNADGVFHLMVPAGPQVLVVSYPRHLAVQYPIPSPDSLVVITLHATQPRVTPPRPRRQ</sequence>
<dbReference type="SUPFAM" id="SSF49464">
    <property type="entry name" value="Carboxypeptidase regulatory domain-like"/>
    <property type="match status" value="1"/>
</dbReference>
<keyword evidence="1" id="KW-0732">Signal</keyword>
<feature type="signal peptide" evidence="1">
    <location>
        <begin position="1"/>
        <end position="20"/>
    </location>
</feature>
<dbReference type="OrthoDB" id="886934at2"/>
<keyword evidence="2" id="KW-0378">Hydrolase</keyword>
<dbReference type="RefSeq" id="WP_125435731.1">
    <property type="nucleotide sequence ID" value="NZ_RWIU01000001.1"/>
</dbReference>
<evidence type="ECO:0000313" key="2">
    <source>
        <dbReference type="EMBL" id="RSK46252.1"/>
    </source>
</evidence>
<comment type="caution">
    <text evidence="2">The sequence shown here is derived from an EMBL/GenBank/DDBJ whole genome shotgun (WGS) entry which is preliminary data.</text>
</comment>
<dbReference type="Gene3D" id="2.60.40.1120">
    <property type="entry name" value="Carboxypeptidase-like, regulatory domain"/>
    <property type="match status" value="1"/>
</dbReference>
<feature type="chain" id="PRO_5019080917" evidence="1">
    <location>
        <begin position="21"/>
        <end position="114"/>
    </location>
</feature>
<dbReference type="Pfam" id="PF13620">
    <property type="entry name" value="CarboxypepD_reg"/>
    <property type="match status" value="1"/>
</dbReference>
<keyword evidence="2" id="KW-0121">Carboxypeptidase</keyword>
<evidence type="ECO:0000313" key="3">
    <source>
        <dbReference type="Proteomes" id="UP000270291"/>
    </source>
</evidence>
<dbReference type="GO" id="GO:0004180">
    <property type="term" value="F:carboxypeptidase activity"/>
    <property type="evidence" value="ECO:0007669"/>
    <property type="project" value="UniProtKB-KW"/>
</dbReference>
<organism evidence="2 3">
    <name type="scientific">Hymenobacter perfusus</name>
    <dbReference type="NCBI Taxonomy" id="1236770"/>
    <lineage>
        <taxon>Bacteria</taxon>
        <taxon>Pseudomonadati</taxon>
        <taxon>Bacteroidota</taxon>
        <taxon>Cytophagia</taxon>
        <taxon>Cytophagales</taxon>
        <taxon>Hymenobacteraceae</taxon>
        <taxon>Hymenobacter</taxon>
    </lineage>
</organism>
<protein>
    <submittedName>
        <fullName evidence="2">Carboxypeptidase-like regulatory domain-containing protein</fullName>
    </submittedName>
</protein>
<dbReference type="InterPro" id="IPR008969">
    <property type="entry name" value="CarboxyPept-like_regulatory"/>
</dbReference>
<proteinExistence type="predicted"/>